<dbReference type="InterPro" id="IPR009725">
    <property type="entry name" value="3_dmu_93_MTrfase"/>
</dbReference>
<dbReference type="SUPFAM" id="SSF54593">
    <property type="entry name" value="Glyoxalase/Bleomycin resistance protein/Dihydroxybiphenyl dioxygenase"/>
    <property type="match status" value="1"/>
</dbReference>
<dbReference type="PANTHER" id="PTHR33990:SF2">
    <property type="entry name" value="PHNB-LIKE DOMAIN-CONTAINING PROTEIN"/>
    <property type="match status" value="1"/>
</dbReference>
<organism evidence="2 3">
    <name type="scientific">Spinactinospora alkalitolerans</name>
    <dbReference type="NCBI Taxonomy" id="687207"/>
    <lineage>
        <taxon>Bacteria</taxon>
        <taxon>Bacillati</taxon>
        <taxon>Actinomycetota</taxon>
        <taxon>Actinomycetes</taxon>
        <taxon>Streptosporangiales</taxon>
        <taxon>Nocardiopsidaceae</taxon>
        <taxon>Spinactinospora</taxon>
    </lineage>
</organism>
<evidence type="ECO:0000313" key="2">
    <source>
        <dbReference type="EMBL" id="NYE47787.1"/>
    </source>
</evidence>
<name>A0A852TWV3_9ACTN</name>
<keyword evidence="2" id="KW-0808">Transferase</keyword>
<keyword evidence="2" id="KW-0830">Ubiquinone</keyword>
<dbReference type="GO" id="GO:0008168">
    <property type="term" value="F:methyltransferase activity"/>
    <property type="evidence" value="ECO:0007669"/>
    <property type="project" value="UniProtKB-KW"/>
</dbReference>
<comment type="caution">
    <text evidence="2">The sequence shown here is derived from an EMBL/GenBank/DDBJ whole genome shotgun (WGS) entry which is preliminary data.</text>
</comment>
<keyword evidence="2" id="KW-0489">Methyltransferase</keyword>
<dbReference type="InterPro" id="IPR028973">
    <property type="entry name" value="PhnB-like"/>
</dbReference>
<accession>A0A852TWV3</accession>
<proteinExistence type="predicted"/>
<sequence>MPDSAATDEFAVRDRSVQVDMLTNEEAAMATDGFTTCLWFDDQAEEAADHYVSIFKDSGIGRIGRYTEAGPGPAGSVLAVEFEANGQKFVALNGGPAPFAFNDSISFQVRCADQDEVDYYWSRLSEGGQEVQCGWLKDKYGVSWQIVPAVLFDLIGDPDQEKAKRTTEAMLSMTKFDIAALERAHAGE</sequence>
<gene>
    <name evidence="2" type="ORF">HDA32_002907</name>
</gene>
<dbReference type="RefSeq" id="WP_312863191.1">
    <property type="nucleotide sequence ID" value="NZ_BAAAYY010000003.1"/>
</dbReference>
<dbReference type="InterPro" id="IPR029068">
    <property type="entry name" value="Glyas_Bleomycin-R_OHBP_Dase"/>
</dbReference>
<dbReference type="PANTHER" id="PTHR33990">
    <property type="entry name" value="PROTEIN YJDN-RELATED"/>
    <property type="match status" value="1"/>
</dbReference>
<dbReference type="Proteomes" id="UP000589036">
    <property type="component" value="Unassembled WGS sequence"/>
</dbReference>
<feature type="domain" description="PhnB-like" evidence="1">
    <location>
        <begin position="34"/>
        <end position="147"/>
    </location>
</feature>
<evidence type="ECO:0000313" key="3">
    <source>
        <dbReference type="Proteomes" id="UP000589036"/>
    </source>
</evidence>
<dbReference type="Gene3D" id="3.10.180.10">
    <property type="entry name" value="2,3-Dihydroxybiphenyl 1,2-Dioxygenase, domain 1"/>
    <property type="match status" value="1"/>
</dbReference>
<dbReference type="GO" id="GO:0032259">
    <property type="term" value="P:methylation"/>
    <property type="evidence" value="ECO:0007669"/>
    <property type="project" value="UniProtKB-KW"/>
</dbReference>
<dbReference type="PIRSF" id="PIRSF021700">
    <property type="entry name" value="3_dmu_93_MTrfase"/>
    <property type="match status" value="1"/>
</dbReference>
<keyword evidence="3" id="KW-1185">Reference proteome</keyword>
<dbReference type="EMBL" id="JACCCC010000001">
    <property type="protein sequence ID" value="NYE47787.1"/>
    <property type="molecule type" value="Genomic_DNA"/>
</dbReference>
<reference evidence="2 3" key="1">
    <citation type="submission" date="2020-07" db="EMBL/GenBank/DDBJ databases">
        <title>Sequencing the genomes of 1000 actinobacteria strains.</title>
        <authorList>
            <person name="Klenk H.-P."/>
        </authorList>
    </citation>
    <scope>NUCLEOTIDE SEQUENCE [LARGE SCALE GENOMIC DNA]</scope>
    <source>
        <strain evidence="2 3">CXB654</strain>
    </source>
</reference>
<dbReference type="AlphaFoldDB" id="A0A852TWV3"/>
<evidence type="ECO:0000259" key="1">
    <source>
        <dbReference type="Pfam" id="PF06983"/>
    </source>
</evidence>
<protein>
    <submittedName>
        <fullName evidence="2">Putative 3-demethylubiquinone-9 3-methyltransferase (Glyoxalase superfamily)</fullName>
    </submittedName>
</protein>
<dbReference type="Pfam" id="PF06983">
    <property type="entry name" value="3-dmu-9_3-mt"/>
    <property type="match status" value="1"/>
</dbReference>
<dbReference type="CDD" id="cd06588">
    <property type="entry name" value="PhnB_like"/>
    <property type="match status" value="1"/>
</dbReference>